<evidence type="ECO:0000256" key="1">
    <source>
        <dbReference type="ARBA" id="ARBA00022614"/>
    </source>
</evidence>
<dbReference type="EMBL" id="JACEFO010001877">
    <property type="protein sequence ID" value="KAF8697195.1"/>
    <property type="molecule type" value="Genomic_DNA"/>
</dbReference>
<evidence type="ECO:0000313" key="5">
    <source>
        <dbReference type="EMBL" id="KAF8697195.1"/>
    </source>
</evidence>
<dbReference type="Pfam" id="PF25019">
    <property type="entry name" value="LRR_R13L1-DRL21"/>
    <property type="match status" value="1"/>
</dbReference>
<dbReference type="InterPro" id="IPR032675">
    <property type="entry name" value="LRR_dom_sf"/>
</dbReference>
<organism evidence="5 6">
    <name type="scientific">Digitaria exilis</name>
    <dbReference type="NCBI Taxonomy" id="1010633"/>
    <lineage>
        <taxon>Eukaryota</taxon>
        <taxon>Viridiplantae</taxon>
        <taxon>Streptophyta</taxon>
        <taxon>Embryophyta</taxon>
        <taxon>Tracheophyta</taxon>
        <taxon>Spermatophyta</taxon>
        <taxon>Magnoliopsida</taxon>
        <taxon>Liliopsida</taxon>
        <taxon>Poales</taxon>
        <taxon>Poaceae</taxon>
        <taxon>PACMAD clade</taxon>
        <taxon>Panicoideae</taxon>
        <taxon>Panicodae</taxon>
        <taxon>Paniceae</taxon>
        <taxon>Anthephorinae</taxon>
        <taxon>Digitaria</taxon>
    </lineage>
</organism>
<evidence type="ECO:0000259" key="3">
    <source>
        <dbReference type="Pfam" id="PF23598"/>
    </source>
</evidence>
<keyword evidence="1" id="KW-0433">Leucine-rich repeat</keyword>
<evidence type="ECO:0000256" key="2">
    <source>
        <dbReference type="ARBA" id="ARBA00022737"/>
    </source>
</evidence>
<dbReference type="AlphaFoldDB" id="A0A835BGT9"/>
<feature type="domain" description="Disease resistance R13L4/SHOC-2-like LRR" evidence="3">
    <location>
        <begin position="369"/>
        <end position="435"/>
    </location>
</feature>
<feature type="domain" description="Disease resistance R13L4/SHOC-2-like LRR" evidence="3">
    <location>
        <begin position="228"/>
        <end position="353"/>
    </location>
</feature>
<dbReference type="SMART" id="SM00369">
    <property type="entry name" value="LRR_TYP"/>
    <property type="match status" value="5"/>
</dbReference>
<dbReference type="InterPro" id="IPR001611">
    <property type="entry name" value="Leu-rich_rpt"/>
</dbReference>
<feature type="domain" description="Disease resistance R13L4/SHOC-2-like LRR" evidence="3">
    <location>
        <begin position="116"/>
        <end position="225"/>
    </location>
</feature>
<dbReference type="SUPFAM" id="SSF52047">
    <property type="entry name" value="RNI-like"/>
    <property type="match status" value="1"/>
</dbReference>
<dbReference type="Pfam" id="PF00560">
    <property type="entry name" value="LRR_1"/>
    <property type="match status" value="1"/>
</dbReference>
<keyword evidence="2" id="KW-0677">Repeat</keyword>
<keyword evidence="6" id="KW-1185">Reference proteome</keyword>
<reference evidence="5" key="1">
    <citation type="submission" date="2020-07" db="EMBL/GenBank/DDBJ databases">
        <title>Genome sequence and genetic diversity analysis of an under-domesticated orphan crop, white fonio (Digitaria exilis).</title>
        <authorList>
            <person name="Bennetzen J.L."/>
            <person name="Chen S."/>
            <person name="Ma X."/>
            <person name="Wang X."/>
            <person name="Yssel A.E.J."/>
            <person name="Chaluvadi S.R."/>
            <person name="Johnson M."/>
            <person name="Gangashetty P."/>
            <person name="Hamidou F."/>
            <person name="Sanogo M.D."/>
            <person name="Zwaenepoel A."/>
            <person name="Wallace J."/>
            <person name="Van De Peer Y."/>
            <person name="Van Deynze A."/>
        </authorList>
    </citation>
    <scope>NUCLEOTIDE SEQUENCE</scope>
    <source>
        <tissue evidence="5">Leaves</tissue>
    </source>
</reference>
<proteinExistence type="predicted"/>
<accession>A0A835BGT9</accession>
<dbReference type="PANTHER" id="PTHR47186:SF3">
    <property type="entry name" value="OS09G0267800 PROTEIN"/>
    <property type="match status" value="1"/>
</dbReference>
<dbReference type="InterPro" id="IPR056789">
    <property type="entry name" value="LRR_R13L1-DRL21"/>
</dbReference>
<dbReference type="InterPro" id="IPR055414">
    <property type="entry name" value="LRR_R13L4/SHOC2-like"/>
</dbReference>
<dbReference type="InterPro" id="IPR006553">
    <property type="entry name" value="Leu-rich_rpt_Cys-con_subtyp"/>
</dbReference>
<dbReference type="Proteomes" id="UP000636709">
    <property type="component" value="Unassembled WGS sequence"/>
</dbReference>
<dbReference type="PANTHER" id="PTHR47186">
    <property type="entry name" value="LEUCINE-RICH REPEAT-CONTAINING PROTEIN 57"/>
    <property type="match status" value="1"/>
</dbReference>
<protein>
    <submittedName>
        <fullName evidence="5">Uncharacterized protein</fullName>
    </submittedName>
</protein>
<dbReference type="InterPro" id="IPR003591">
    <property type="entry name" value="Leu-rich_rpt_typical-subtyp"/>
</dbReference>
<dbReference type="Pfam" id="PF23598">
    <property type="entry name" value="LRR_14"/>
    <property type="match status" value="3"/>
</dbReference>
<evidence type="ECO:0000313" key="6">
    <source>
        <dbReference type="Proteomes" id="UP000636709"/>
    </source>
</evidence>
<dbReference type="Gene3D" id="3.80.10.10">
    <property type="entry name" value="Ribonuclease Inhibitor"/>
    <property type="match status" value="3"/>
</dbReference>
<feature type="domain" description="R13L1/DRL21-like LRR repeat region" evidence="4">
    <location>
        <begin position="474"/>
        <end position="588"/>
    </location>
</feature>
<dbReference type="SUPFAM" id="SSF52058">
    <property type="entry name" value="L domain-like"/>
    <property type="match status" value="2"/>
</dbReference>
<dbReference type="PROSITE" id="PS51450">
    <property type="entry name" value="LRR"/>
    <property type="match status" value="1"/>
</dbReference>
<name>A0A835BGT9_9POAL</name>
<evidence type="ECO:0000259" key="4">
    <source>
        <dbReference type="Pfam" id="PF25019"/>
    </source>
</evidence>
<dbReference type="OrthoDB" id="627179at2759"/>
<sequence length="897" mass="100621">MHDLVHDLATSLLGDEILDQSIQGNTRGSSCRYALLLDCSKPLESYMPCPASLSALRYVDCQGTELRGSAFESAGSLHVLDLSECLIQKLPDSFGRLKQLRNLNAPRIRGPMVPECITTLSNLRYLSLRGSCPILALPEAIGNMEGLVHIDLSGCVGIKELPESFCNLTSLEHFDFAYCENVTGLSQCLARFTKLQHLNLSNCKNIEDLTIALGSLTELRYLNLSDSSCLSFKSSEAEFLGSLTKLRYLNLSSRNKATSKLRLPESLSSLTGLEYLDLSHNTNIRKLPASFGNLCNLVHLDLSECFVLVGVPAALNGLTKLQYLDLSGCRSFSAMEELKQILSNLSELRHLNLAGYIKCLQSSNPDEINNILGQICTLTNLEYLNLGHNGNIRSVPEALANLKRLHTLDISSTKIWRLPESIKSIDSLKFLYTQHSWLLLDEFVLARSRPNFLADTGGGESSSYPFQLESKTPCLKLSSLENVKSVKEARTLRLREKASITKLVLQWDRDAKRFMDDAEVLRELEPPYSVSEFYLEGYNSVIFPSWVMRINHYLPGLTKIEMSDLPSCNNLPPLGQLPNLRFLTISGMDSIKKIGADLYGATGAFPRLWKLVIAKMKCLEEWMTAVSTTDEDWFHRIRSVDVCQCPRLRFKPRPPQCDNLWIDGSDGVILSSLSKSGQVGASAITHLQVASCEMPLHRWSLLHQLPCLKRLTFVTCSDLTCRSPGFLRRLTSLQSLTVSRCRRIVSLLEILGDLTSLRELQISGCYDIKTLPERITELTCLRTLKVINCRRIVSLPKRLGDLTSLDKLEVFGCRGIRSLPDTIQKLTCLESLTICECPKLVEWCKSKENKMKLAHIKKSMCPHTYCVRYNCIHYCFCSLSMGSISMLSILCYRIYLA</sequence>
<comment type="caution">
    <text evidence="5">The sequence shown here is derived from an EMBL/GenBank/DDBJ whole genome shotgun (WGS) entry which is preliminary data.</text>
</comment>
<dbReference type="SMART" id="SM00367">
    <property type="entry name" value="LRR_CC"/>
    <property type="match status" value="6"/>
</dbReference>
<gene>
    <name evidence="5" type="ORF">HU200_036196</name>
</gene>